<proteinExistence type="predicted"/>
<feature type="compositionally biased region" description="Polar residues" evidence="8">
    <location>
        <begin position="654"/>
        <end position="664"/>
    </location>
</feature>
<protein>
    <submittedName>
        <fullName evidence="12">Rho GTPase activating protein 10</fullName>
    </submittedName>
</protein>
<keyword evidence="13" id="KW-1185">Reference proteome</keyword>
<dbReference type="Pfam" id="PF00169">
    <property type="entry name" value="PH"/>
    <property type="match status" value="1"/>
</dbReference>
<dbReference type="SUPFAM" id="SSF48350">
    <property type="entry name" value="GTPase activation domain, GAP"/>
    <property type="match status" value="1"/>
</dbReference>
<dbReference type="GO" id="GO:0010008">
    <property type="term" value="C:endosome membrane"/>
    <property type="evidence" value="ECO:0007669"/>
    <property type="project" value="UniProtKB-SubCell"/>
</dbReference>
<feature type="region of interest" description="Disordered" evidence="8">
    <location>
        <begin position="586"/>
        <end position="687"/>
    </location>
</feature>
<dbReference type="FunFam" id="2.30.29.30:FF:000157">
    <property type="entry name" value="Putative rho GTPase-activating protein 10"/>
    <property type="match status" value="1"/>
</dbReference>
<name>A0A9L0RZ35_HORSE</name>
<dbReference type="Proteomes" id="UP000002281">
    <property type="component" value="Chromosome 2"/>
</dbReference>
<dbReference type="InterPro" id="IPR035485">
    <property type="entry name" value="GRAF2_SH3"/>
</dbReference>
<dbReference type="InterPro" id="IPR047234">
    <property type="entry name" value="GRAF_fam"/>
</dbReference>
<dbReference type="Gene3D" id="2.30.29.30">
    <property type="entry name" value="Pleckstrin-homology domain (PH domain)/Phosphotyrosine-binding domain (PTB)"/>
    <property type="match status" value="1"/>
</dbReference>
<evidence type="ECO:0000256" key="4">
    <source>
        <dbReference type="ARBA" id="ARBA00022753"/>
    </source>
</evidence>
<dbReference type="GO" id="GO:0007165">
    <property type="term" value="P:signal transduction"/>
    <property type="evidence" value="ECO:0007669"/>
    <property type="project" value="InterPro"/>
</dbReference>
<evidence type="ECO:0000313" key="13">
    <source>
        <dbReference type="Proteomes" id="UP000002281"/>
    </source>
</evidence>
<dbReference type="Pfam" id="PF16746">
    <property type="entry name" value="BAR_3"/>
    <property type="match status" value="2"/>
</dbReference>
<dbReference type="SMART" id="SM00233">
    <property type="entry name" value="PH"/>
    <property type="match status" value="1"/>
</dbReference>
<dbReference type="PANTHER" id="PTHR12552">
    <property type="entry name" value="OLIGOPHRENIN 1"/>
    <property type="match status" value="1"/>
</dbReference>
<feature type="region of interest" description="Disordered" evidence="8">
    <location>
        <begin position="550"/>
        <end position="574"/>
    </location>
</feature>
<dbReference type="InterPro" id="IPR027267">
    <property type="entry name" value="AH/BAR_dom_sf"/>
</dbReference>
<evidence type="ECO:0000259" key="11">
    <source>
        <dbReference type="PROSITE" id="PS50238"/>
    </source>
</evidence>
<reference evidence="12 13" key="1">
    <citation type="journal article" date="2009" name="Science">
        <title>Genome sequence, comparative analysis, and population genetics of the domestic horse.</title>
        <authorList>
            <consortium name="Broad Institute Genome Sequencing Platform"/>
            <consortium name="Broad Institute Whole Genome Assembly Team"/>
            <person name="Wade C.M."/>
            <person name="Giulotto E."/>
            <person name="Sigurdsson S."/>
            <person name="Zoli M."/>
            <person name="Gnerre S."/>
            <person name="Imsland F."/>
            <person name="Lear T.L."/>
            <person name="Adelson D.L."/>
            <person name="Bailey E."/>
            <person name="Bellone R.R."/>
            <person name="Bloecker H."/>
            <person name="Distl O."/>
            <person name="Edgar R.C."/>
            <person name="Garber M."/>
            <person name="Leeb T."/>
            <person name="Mauceli E."/>
            <person name="MacLeod J.N."/>
            <person name="Penedo M.C.T."/>
            <person name="Raison J.M."/>
            <person name="Sharpe T."/>
            <person name="Vogel J."/>
            <person name="Andersson L."/>
            <person name="Antczak D.F."/>
            <person name="Biagi T."/>
            <person name="Binns M.M."/>
            <person name="Chowdhary B.P."/>
            <person name="Coleman S.J."/>
            <person name="Della Valle G."/>
            <person name="Fryc S."/>
            <person name="Guerin G."/>
            <person name="Hasegawa T."/>
            <person name="Hill E.W."/>
            <person name="Jurka J."/>
            <person name="Kiialainen A."/>
            <person name="Lindgren G."/>
            <person name="Liu J."/>
            <person name="Magnani E."/>
            <person name="Mickelson J.R."/>
            <person name="Murray J."/>
            <person name="Nergadze S.G."/>
            <person name="Onofrio R."/>
            <person name="Pedroni S."/>
            <person name="Piras M.F."/>
            <person name="Raudsepp T."/>
            <person name="Rocchi M."/>
            <person name="Roeed K.H."/>
            <person name="Ryder O.A."/>
            <person name="Searle S."/>
            <person name="Skow L."/>
            <person name="Swinburne J.E."/>
            <person name="Syvaenen A.C."/>
            <person name="Tozaki T."/>
            <person name="Valberg S.J."/>
            <person name="Vaudin M."/>
            <person name="White J.R."/>
            <person name="Zody M.C."/>
            <person name="Lander E.S."/>
            <person name="Lindblad-Toh K."/>
        </authorList>
    </citation>
    <scope>NUCLEOTIDE SEQUENCE [LARGE SCALE GENOMIC DNA]</scope>
    <source>
        <strain evidence="12 13">Thoroughbred</strain>
    </source>
</reference>
<dbReference type="SMART" id="SM00324">
    <property type="entry name" value="RhoGAP"/>
    <property type="match status" value="1"/>
</dbReference>
<accession>A0A9L0RZ35</accession>
<reference evidence="12" key="2">
    <citation type="submission" date="2025-08" db="UniProtKB">
        <authorList>
            <consortium name="Ensembl"/>
        </authorList>
    </citation>
    <scope>IDENTIFICATION</scope>
    <source>
        <strain evidence="12">Thoroughbred</strain>
    </source>
</reference>
<dbReference type="InterPro" id="IPR001849">
    <property type="entry name" value="PH_domain"/>
</dbReference>
<evidence type="ECO:0000256" key="3">
    <source>
        <dbReference type="ARBA" id="ARBA00022468"/>
    </source>
</evidence>
<dbReference type="SUPFAM" id="SSF50729">
    <property type="entry name" value="PH domain-like"/>
    <property type="match status" value="1"/>
</dbReference>
<dbReference type="SUPFAM" id="SSF103657">
    <property type="entry name" value="BAR/IMD domain-like"/>
    <property type="match status" value="1"/>
</dbReference>
<dbReference type="PROSITE" id="PS50002">
    <property type="entry name" value="SH3"/>
    <property type="match status" value="1"/>
</dbReference>
<gene>
    <name evidence="12" type="primary">ARHGAP10</name>
</gene>
<dbReference type="GO" id="GO:0005096">
    <property type="term" value="F:GTPase activator activity"/>
    <property type="evidence" value="ECO:0007669"/>
    <property type="project" value="UniProtKB-KW"/>
</dbReference>
<dbReference type="InterPro" id="IPR036028">
    <property type="entry name" value="SH3-like_dom_sf"/>
</dbReference>
<dbReference type="Gene3D" id="1.10.555.10">
    <property type="entry name" value="Rho GTPase activation protein"/>
    <property type="match status" value="1"/>
</dbReference>
<dbReference type="CDD" id="cd04374">
    <property type="entry name" value="RhoGAP_Graf"/>
    <property type="match status" value="1"/>
</dbReference>
<feature type="compositionally biased region" description="Basic residues" evidence="8">
    <location>
        <begin position="565"/>
        <end position="574"/>
    </location>
</feature>
<evidence type="ECO:0000256" key="6">
    <source>
        <dbReference type="PROSITE-ProRule" id="PRU00192"/>
    </source>
</evidence>
<keyword evidence="5" id="KW-0472">Membrane</keyword>
<dbReference type="InterPro" id="IPR011993">
    <property type="entry name" value="PH-like_dom_sf"/>
</dbReference>
<organism evidence="12 13">
    <name type="scientific">Equus caballus</name>
    <name type="common">Horse</name>
    <dbReference type="NCBI Taxonomy" id="9796"/>
    <lineage>
        <taxon>Eukaryota</taxon>
        <taxon>Metazoa</taxon>
        <taxon>Chordata</taxon>
        <taxon>Craniata</taxon>
        <taxon>Vertebrata</taxon>
        <taxon>Euteleostomi</taxon>
        <taxon>Mammalia</taxon>
        <taxon>Eutheria</taxon>
        <taxon>Laurasiatheria</taxon>
        <taxon>Perissodactyla</taxon>
        <taxon>Equidae</taxon>
        <taxon>Equus</taxon>
    </lineage>
</organism>
<dbReference type="FunFam" id="1.20.1270.60:FF:000074">
    <property type="entry name" value="Rho GTPase-activating protein 42"/>
    <property type="match status" value="1"/>
</dbReference>
<dbReference type="FunFam" id="1.10.555.10:FF:000006">
    <property type="entry name" value="Rho GTPase activating protein 26"/>
    <property type="match status" value="1"/>
</dbReference>
<sequence>MGLQPLEFSDCYLDSPWFRERIRAHEAELERTNKFIKELIKDGKNLIAATKSLSAAQRKFAHSLRDFKFEFIGDAETDDERCIDASLREFSNFLKNLEEQREIMALSVTETLIKPLEKFRKEQLGAVKADIQVEQNRQHFYELSLEYVCKLQEIQERKKFEFVEPMLSFFQGMFTFYHQGHELAKDFNHYKMELQINIQNTRNRFEGTRSEVEELMNKIRQNPKDHKRASQFTAEGYLYVQEKRPAPFGSSWVKHYCMYRKAAKKFNIIPFEHRSGGKLGDGEVFYLKECTKRHTDSIDRRFCFDVEAADRPGVSLTMQAFSEEERKQWLEALGGKEALFHSFNRAIVPRPEGSAQLDKMGFTILRKCISAVETRGINDQGLYRVVGVSSKVQRLLSMLMDVKTCNEVDLENSIDWEVKTITSALKQYLRSLPEPLMTYELHGDFIVPAKSGSPESRVNAIHFLVHKLPEKNKEMLDILVKHLTNVSNHSKQNLMTVANLGVVFGPTLMRPQEETVAAIMDLKFQNIVVEILIENHEKIFRTLPDATFPEPVSLSPSPPNAPPRQSKRQGQRTKRPVAVYNLCLELEDGDSPNPPKEDTPPSSLDSLSSPSPTTATVPGPPGPDKNHLLADGGSFGDWTSTGTSQPRSCMVQWLNPQSPTTPSCNPAVRPPSPKSAPVPLSPATVADKPPESVINRKARAVYPCEAEHSSELSFEIGAIFEDVQTSREPGWLEGTLNGKRGLIPQNYVKLL</sequence>
<dbReference type="Gene3D" id="1.20.1270.60">
    <property type="entry name" value="Arfaptin homology (AH) domain/BAR domain"/>
    <property type="match status" value="2"/>
</dbReference>
<keyword evidence="4" id="KW-0967">Endosome</keyword>
<evidence type="ECO:0000256" key="1">
    <source>
        <dbReference type="ARBA" id="ARBA00004608"/>
    </source>
</evidence>
<dbReference type="CDD" id="cd12065">
    <property type="entry name" value="SH3_GRAF2"/>
    <property type="match status" value="1"/>
</dbReference>
<reference evidence="12" key="3">
    <citation type="submission" date="2025-09" db="UniProtKB">
        <authorList>
            <consortium name="Ensembl"/>
        </authorList>
    </citation>
    <scope>IDENTIFICATION</scope>
    <source>
        <strain evidence="12">Thoroughbred</strain>
    </source>
</reference>
<dbReference type="InterPro" id="IPR008936">
    <property type="entry name" value="Rho_GTPase_activation_prot"/>
</dbReference>
<evidence type="ECO:0000313" key="12">
    <source>
        <dbReference type="Ensembl" id="ENSECAP00000069100.1"/>
    </source>
</evidence>
<dbReference type="GeneTree" id="ENSGT00940000159559"/>
<comment type="subcellular location">
    <subcellularLocation>
        <location evidence="1">Endosome membrane</location>
    </subcellularLocation>
</comment>
<evidence type="ECO:0000259" key="9">
    <source>
        <dbReference type="PROSITE" id="PS50002"/>
    </source>
</evidence>
<feature type="coiled-coil region" evidence="7">
    <location>
        <begin position="191"/>
        <end position="218"/>
    </location>
</feature>
<keyword evidence="2 6" id="KW-0728">SH3 domain</keyword>
<dbReference type="Ensembl" id="ENSECAT00000119520.1">
    <property type="protein sequence ID" value="ENSECAP00000069100.1"/>
    <property type="gene ID" value="ENSECAG00000016629.4"/>
</dbReference>
<dbReference type="SUPFAM" id="SSF50044">
    <property type="entry name" value="SH3-domain"/>
    <property type="match status" value="1"/>
</dbReference>
<evidence type="ECO:0000256" key="8">
    <source>
        <dbReference type="SAM" id="MobiDB-lite"/>
    </source>
</evidence>
<dbReference type="InterPro" id="IPR004148">
    <property type="entry name" value="BAR_dom"/>
</dbReference>
<feature type="domain" description="SH3" evidence="9">
    <location>
        <begin position="693"/>
        <end position="751"/>
    </location>
</feature>
<dbReference type="InterPro" id="IPR000198">
    <property type="entry name" value="RhoGAP_dom"/>
</dbReference>
<keyword evidence="7" id="KW-0175">Coiled coil</keyword>
<dbReference type="SMART" id="SM00326">
    <property type="entry name" value="SH3"/>
    <property type="match status" value="1"/>
</dbReference>
<dbReference type="Pfam" id="PF00620">
    <property type="entry name" value="RhoGAP"/>
    <property type="match status" value="1"/>
</dbReference>
<evidence type="ECO:0000259" key="10">
    <source>
        <dbReference type="PROSITE" id="PS50003"/>
    </source>
</evidence>
<dbReference type="InterPro" id="IPR047225">
    <property type="entry name" value="PH_GRAF"/>
</dbReference>
<dbReference type="InterPro" id="IPR001452">
    <property type="entry name" value="SH3_domain"/>
</dbReference>
<dbReference type="CDD" id="cd01249">
    <property type="entry name" value="BAR-PH_GRAF_family"/>
    <property type="match status" value="1"/>
</dbReference>
<dbReference type="PANTHER" id="PTHR12552:SF5">
    <property type="entry name" value="RHO GTPASE-ACTIVATING PROTEIN 10"/>
    <property type="match status" value="1"/>
</dbReference>
<dbReference type="AlphaFoldDB" id="A0A9L0RZ35"/>
<feature type="compositionally biased region" description="Pro residues" evidence="8">
    <location>
        <begin position="668"/>
        <end position="680"/>
    </location>
</feature>
<feature type="compositionally biased region" description="Low complexity" evidence="8">
    <location>
        <begin position="600"/>
        <end position="617"/>
    </location>
</feature>
<evidence type="ECO:0000256" key="7">
    <source>
        <dbReference type="SAM" id="Coils"/>
    </source>
</evidence>
<dbReference type="FunFam" id="2.30.30.40:FF:000055">
    <property type="entry name" value="rho GTPase-activating protein 26 isoform X1"/>
    <property type="match status" value="1"/>
</dbReference>
<evidence type="ECO:0000256" key="2">
    <source>
        <dbReference type="ARBA" id="ARBA00022443"/>
    </source>
</evidence>
<feature type="domain" description="Rho-GAP" evidence="11">
    <location>
        <begin position="355"/>
        <end position="540"/>
    </location>
</feature>
<dbReference type="Gene3D" id="2.30.30.40">
    <property type="entry name" value="SH3 Domains"/>
    <property type="match status" value="1"/>
</dbReference>
<feature type="domain" description="PH" evidence="10">
    <location>
        <begin position="231"/>
        <end position="338"/>
    </location>
</feature>
<evidence type="ECO:0000256" key="5">
    <source>
        <dbReference type="ARBA" id="ARBA00023136"/>
    </source>
</evidence>
<feature type="compositionally biased region" description="Polar residues" evidence="8">
    <location>
        <begin position="637"/>
        <end position="647"/>
    </location>
</feature>
<dbReference type="PROSITE" id="PS50238">
    <property type="entry name" value="RHOGAP"/>
    <property type="match status" value="1"/>
</dbReference>
<keyword evidence="3" id="KW-0343">GTPase activation</keyword>
<dbReference type="PROSITE" id="PS50003">
    <property type="entry name" value="PH_DOMAIN"/>
    <property type="match status" value="1"/>
</dbReference>
<dbReference type="Pfam" id="PF14604">
    <property type="entry name" value="SH3_9"/>
    <property type="match status" value="1"/>
</dbReference>